<gene>
    <name evidence="5" type="ORF">S01H4_30784</name>
</gene>
<feature type="domain" description="UDP-glucose/GDP-mannose dehydrogenase C-terminal" evidence="4">
    <location>
        <begin position="235"/>
        <end position="306"/>
    </location>
</feature>
<dbReference type="InterPro" id="IPR014027">
    <property type="entry name" value="UDP-Glc/GDP-Man_DH_C"/>
</dbReference>
<dbReference type="InterPro" id="IPR028359">
    <property type="entry name" value="UDP_ManNAc/GlcNAc_DH"/>
</dbReference>
<dbReference type="InterPro" id="IPR008927">
    <property type="entry name" value="6-PGluconate_DH-like_C_sf"/>
</dbReference>
<keyword evidence="2" id="KW-0560">Oxidoreductase</keyword>
<accession>X1BUK4</accession>
<dbReference type="InterPro" id="IPR014026">
    <property type="entry name" value="UDP-Glc/GDP-Man_DH_dimer"/>
</dbReference>
<dbReference type="Pfam" id="PF03721">
    <property type="entry name" value="UDPG_MGDP_dh_N"/>
    <property type="match status" value="1"/>
</dbReference>
<sequence length="306" mass="34132">ESLREVSKQIGTHMKKGVLVVIESTVAPGTTENIVKPILEEESKLQAGIDFSLVFSYERVMVGRLLKNIVYLPRIVGGIDEESTRLGVNLYKNIVKASIHPTTVLTAEVAKVVENTYRDVNIAFSNEVALMCESLGIDAFDVRKLVNTLPNDPTNPSSNPVRNMHFPGAGVGGHCLPKDPWLFKYGVDTYGKFKVEPNVIVKSRELNMWMPNHMADLLEEGLKDAGKRLKDAKIAVLGVAFQENSDDTRNTPAKTLYEILERRGAKPVLHDPYVRDFDLPFTKDLDEVICDADALVIVTKHKEYLN</sequence>
<dbReference type="GO" id="GO:0016616">
    <property type="term" value="F:oxidoreductase activity, acting on the CH-OH group of donors, NAD or NADP as acceptor"/>
    <property type="evidence" value="ECO:0007669"/>
    <property type="project" value="InterPro"/>
</dbReference>
<dbReference type="SUPFAM" id="SSF48179">
    <property type="entry name" value="6-phosphogluconate dehydrogenase C-terminal domain-like"/>
    <property type="match status" value="1"/>
</dbReference>
<dbReference type="InterPro" id="IPR036220">
    <property type="entry name" value="UDP-Glc/GDP-Man_DH_C_sf"/>
</dbReference>
<reference evidence="5" key="1">
    <citation type="journal article" date="2014" name="Front. Microbiol.">
        <title>High frequency of phylogenetically diverse reductive dehalogenase-homologous genes in deep subseafloor sedimentary metagenomes.</title>
        <authorList>
            <person name="Kawai M."/>
            <person name="Futagami T."/>
            <person name="Toyoda A."/>
            <person name="Takaki Y."/>
            <person name="Nishi S."/>
            <person name="Hori S."/>
            <person name="Arai W."/>
            <person name="Tsubouchi T."/>
            <person name="Morono Y."/>
            <person name="Uchiyama I."/>
            <person name="Ito T."/>
            <person name="Fujiyama A."/>
            <person name="Inagaki F."/>
            <person name="Takami H."/>
        </authorList>
    </citation>
    <scope>NUCLEOTIDE SEQUENCE</scope>
    <source>
        <strain evidence="5">Expedition CK06-06</strain>
    </source>
</reference>
<evidence type="ECO:0000256" key="1">
    <source>
        <dbReference type="ARBA" id="ARBA00006601"/>
    </source>
</evidence>
<feature type="non-terminal residue" evidence="5">
    <location>
        <position position="1"/>
    </location>
</feature>
<evidence type="ECO:0000256" key="2">
    <source>
        <dbReference type="ARBA" id="ARBA00023002"/>
    </source>
</evidence>
<dbReference type="Gene3D" id="3.40.50.720">
    <property type="entry name" value="NAD(P)-binding Rossmann-like Domain"/>
    <property type="match status" value="2"/>
</dbReference>
<comment type="caution">
    <text evidence="5">The sequence shown here is derived from an EMBL/GenBank/DDBJ whole genome shotgun (WGS) entry which is preliminary data.</text>
</comment>
<organism evidence="5">
    <name type="scientific">marine sediment metagenome</name>
    <dbReference type="NCBI Taxonomy" id="412755"/>
    <lineage>
        <taxon>unclassified sequences</taxon>
        <taxon>metagenomes</taxon>
        <taxon>ecological metagenomes</taxon>
    </lineage>
</organism>
<evidence type="ECO:0000259" key="4">
    <source>
        <dbReference type="SMART" id="SM00984"/>
    </source>
</evidence>
<keyword evidence="3" id="KW-0520">NAD</keyword>
<dbReference type="SUPFAM" id="SSF52413">
    <property type="entry name" value="UDP-glucose/GDP-mannose dehydrogenase C-terminal domain"/>
    <property type="match status" value="1"/>
</dbReference>
<dbReference type="PANTHER" id="PTHR43491">
    <property type="entry name" value="UDP-N-ACETYL-D-MANNOSAMINE DEHYDROGENASE"/>
    <property type="match status" value="1"/>
</dbReference>
<dbReference type="GO" id="GO:0016628">
    <property type="term" value="F:oxidoreductase activity, acting on the CH-CH group of donors, NAD or NADP as acceptor"/>
    <property type="evidence" value="ECO:0007669"/>
    <property type="project" value="InterPro"/>
</dbReference>
<evidence type="ECO:0000256" key="3">
    <source>
        <dbReference type="ARBA" id="ARBA00023027"/>
    </source>
</evidence>
<dbReference type="EMBL" id="BART01015918">
    <property type="protein sequence ID" value="GAG75831.1"/>
    <property type="molecule type" value="Genomic_DNA"/>
</dbReference>
<dbReference type="SUPFAM" id="SSF51735">
    <property type="entry name" value="NAD(P)-binding Rossmann-fold domains"/>
    <property type="match status" value="1"/>
</dbReference>
<dbReference type="PIRSF" id="PIRSF000124">
    <property type="entry name" value="UDPglc_GDPman_dh"/>
    <property type="match status" value="1"/>
</dbReference>
<dbReference type="InterPro" id="IPR001732">
    <property type="entry name" value="UDP-Glc/GDP-Man_DH_N"/>
</dbReference>
<dbReference type="PANTHER" id="PTHR43491:SF2">
    <property type="entry name" value="UDP-N-ACETYL-D-MANNOSAMINE DEHYDROGENASE"/>
    <property type="match status" value="1"/>
</dbReference>
<dbReference type="Pfam" id="PF00984">
    <property type="entry name" value="UDPG_MGDP_dh"/>
    <property type="match status" value="1"/>
</dbReference>
<comment type="similarity">
    <text evidence="1">Belongs to the UDP-glucose/GDP-mannose dehydrogenase family.</text>
</comment>
<feature type="non-terminal residue" evidence="5">
    <location>
        <position position="306"/>
    </location>
</feature>
<dbReference type="Pfam" id="PF03720">
    <property type="entry name" value="UDPG_MGDP_dh_C"/>
    <property type="match status" value="1"/>
</dbReference>
<protein>
    <recommendedName>
        <fullName evidence="4">UDP-glucose/GDP-mannose dehydrogenase C-terminal domain-containing protein</fullName>
    </recommendedName>
</protein>
<dbReference type="SMART" id="SM00984">
    <property type="entry name" value="UDPG_MGDP_dh_C"/>
    <property type="match status" value="1"/>
</dbReference>
<name>X1BUK4_9ZZZZ</name>
<dbReference type="AlphaFoldDB" id="X1BUK4"/>
<dbReference type="PIRSF" id="PIRSF500136">
    <property type="entry name" value="UDP_ManNAc_DH"/>
    <property type="match status" value="1"/>
</dbReference>
<proteinExistence type="inferred from homology"/>
<dbReference type="GO" id="GO:0051287">
    <property type="term" value="F:NAD binding"/>
    <property type="evidence" value="ECO:0007669"/>
    <property type="project" value="InterPro"/>
</dbReference>
<dbReference type="InterPro" id="IPR036291">
    <property type="entry name" value="NAD(P)-bd_dom_sf"/>
</dbReference>
<dbReference type="GO" id="GO:0000271">
    <property type="term" value="P:polysaccharide biosynthetic process"/>
    <property type="evidence" value="ECO:0007669"/>
    <property type="project" value="InterPro"/>
</dbReference>
<dbReference type="InterPro" id="IPR017476">
    <property type="entry name" value="UDP-Glc/GDP-Man"/>
</dbReference>
<evidence type="ECO:0000313" key="5">
    <source>
        <dbReference type="EMBL" id="GAG75831.1"/>
    </source>
</evidence>
<dbReference type="NCBIfam" id="TIGR03026">
    <property type="entry name" value="NDP-sugDHase"/>
    <property type="match status" value="1"/>
</dbReference>